<dbReference type="OrthoDB" id="2956491at2"/>
<evidence type="ECO:0000256" key="4">
    <source>
        <dbReference type="ARBA" id="ARBA00022989"/>
    </source>
</evidence>
<evidence type="ECO:0000256" key="5">
    <source>
        <dbReference type="ARBA" id="ARBA00023136"/>
    </source>
</evidence>
<dbReference type="InterPro" id="IPR013525">
    <property type="entry name" value="ABC2_TM"/>
</dbReference>
<feature type="transmembrane region" description="Helical" evidence="6">
    <location>
        <begin position="20"/>
        <end position="39"/>
    </location>
</feature>
<organism evidence="8 9">
    <name type="scientific">Salinibacillus kushneri</name>
    <dbReference type="NCBI Taxonomy" id="237682"/>
    <lineage>
        <taxon>Bacteria</taxon>
        <taxon>Bacillati</taxon>
        <taxon>Bacillota</taxon>
        <taxon>Bacilli</taxon>
        <taxon>Bacillales</taxon>
        <taxon>Bacillaceae</taxon>
        <taxon>Salinibacillus</taxon>
    </lineage>
</organism>
<keyword evidence="9" id="KW-1185">Reference proteome</keyword>
<evidence type="ECO:0000313" key="8">
    <source>
        <dbReference type="EMBL" id="SES96472.1"/>
    </source>
</evidence>
<name>A0A1I0ASG3_9BACI</name>
<dbReference type="EMBL" id="FOHJ01000002">
    <property type="protein sequence ID" value="SES96472.1"/>
    <property type="molecule type" value="Genomic_DNA"/>
</dbReference>
<feature type="transmembrane region" description="Helical" evidence="6">
    <location>
        <begin position="289"/>
        <end position="310"/>
    </location>
</feature>
<dbReference type="GO" id="GO:0005886">
    <property type="term" value="C:plasma membrane"/>
    <property type="evidence" value="ECO:0007669"/>
    <property type="project" value="UniProtKB-SubCell"/>
</dbReference>
<dbReference type="PANTHER" id="PTHR30294">
    <property type="entry name" value="MEMBRANE COMPONENT OF ABC TRANSPORTER YHHJ-RELATED"/>
    <property type="match status" value="1"/>
</dbReference>
<protein>
    <submittedName>
        <fullName evidence="8">ABC-2 family transporter protein</fullName>
    </submittedName>
</protein>
<evidence type="ECO:0000259" key="7">
    <source>
        <dbReference type="Pfam" id="PF12698"/>
    </source>
</evidence>
<comment type="subcellular location">
    <subcellularLocation>
        <location evidence="1">Cell membrane</location>
        <topology evidence="1">Multi-pass membrane protein</topology>
    </subcellularLocation>
</comment>
<evidence type="ECO:0000313" key="9">
    <source>
        <dbReference type="Proteomes" id="UP000199095"/>
    </source>
</evidence>
<keyword evidence="3 6" id="KW-0812">Transmembrane</keyword>
<feature type="domain" description="ABC-2 type transporter transmembrane" evidence="7">
    <location>
        <begin position="19"/>
        <end position="387"/>
    </location>
</feature>
<feature type="transmembrane region" description="Helical" evidence="6">
    <location>
        <begin position="319"/>
        <end position="344"/>
    </location>
</feature>
<keyword evidence="2" id="KW-1003">Cell membrane</keyword>
<feature type="transmembrane region" description="Helical" evidence="6">
    <location>
        <begin position="249"/>
        <end position="277"/>
    </location>
</feature>
<proteinExistence type="predicted"/>
<evidence type="ECO:0000256" key="1">
    <source>
        <dbReference type="ARBA" id="ARBA00004651"/>
    </source>
</evidence>
<dbReference type="PANTHER" id="PTHR30294:SF29">
    <property type="entry name" value="MULTIDRUG ABC TRANSPORTER PERMEASE YBHS-RELATED"/>
    <property type="match status" value="1"/>
</dbReference>
<gene>
    <name evidence="8" type="ORF">SAMN05421676_102227</name>
</gene>
<dbReference type="GO" id="GO:0140359">
    <property type="term" value="F:ABC-type transporter activity"/>
    <property type="evidence" value="ECO:0007669"/>
    <property type="project" value="InterPro"/>
</dbReference>
<dbReference type="AlphaFoldDB" id="A0A1I0ASG3"/>
<dbReference type="STRING" id="237682.SAMN05421676_102227"/>
<evidence type="ECO:0000256" key="6">
    <source>
        <dbReference type="SAM" id="Phobius"/>
    </source>
</evidence>
<feature type="transmembrane region" description="Helical" evidence="6">
    <location>
        <begin position="210"/>
        <end position="228"/>
    </location>
</feature>
<keyword evidence="5 6" id="KW-0472">Membrane</keyword>
<reference evidence="9" key="1">
    <citation type="submission" date="2016-10" db="EMBL/GenBank/DDBJ databases">
        <authorList>
            <person name="Varghese N."/>
            <person name="Submissions S."/>
        </authorList>
    </citation>
    <scope>NUCLEOTIDE SEQUENCE [LARGE SCALE GENOMIC DNA]</scope>
    <source>
        <strain evidence="9">CGMCC 1.3566</strain>
    </source>
</reference>
<dbReference type="Gene3D" id="3.40.1710.10">
    <property type="entry name" value="abc type-2 transporter like domain"/>
    <property type="match status" value="1"/>
</dbReference>
<evidence type="ECO:0000256" key="2">
    <source>
        <dbReference type="ARBA" id="ARBA00022475"/>
    </source>
</evidence>
<dbReference type="Pfam" id="PF12698">
    <property type="entry name" value="ABC2_membrane_3"/>
    <property type="match status" value="1"/>
</dbReference>
<accession>A0A1I0ASG3</accession>
<dbReference type="RefSeq" id="WP_093132022.1">
    <property type="nucleotide sequence ID" value="NZ_FOHJ01000002.1"/>
</dbReference>
<dbReference type="InterPro" id="IPR051449">
    <property type="entry name" value="ABC-2_transporter_component"/>
</dbReference>
<sequence>MIWTLFRYKWKRIMKQPALFFAILFFPFLFIGCFLYLIAQSMDNSTEKINVGIVDEDQTFETKTLANQLQNEDSLSNVLHMFALQKEQAIEELDNSRLTAVIYIPEGFTSDLRSGENTPITVRTNNENLFSSNMVKMLLNSGAKYISAAQSGINTLYDLYIKHLPSDENPQRVLQQMIVNYTLFALNRNDLFEMEQVESGAKAGWEYHGVIAYLLTSLLMSALLLQIFTHREEEAGIEERLRTFNIPSFTIVWSELMFYTVFLYVNAGFLNLLIYVVVDSEWLLHGYHFITWFFICLILAIVLCILEWFLPNQTTRTNIYLLLTLLGLFISGVWIPVLYLPVWIKHVLFFSPFHHMYQAFVTIISDDENPFRHWIFLTALVLILAAVLLTKIVRRERKDGYVSFSFK</sequence>
<evidence type="ECO:0000256" key="3">
    <source>
        <dbReference type="ARBA" id="ARBA00022692"/>
    </source>
</evidence>
<keyword evidence="4 6" id="KW-1133">Transmembrane helix</keyword>
<dbReference type="Proteomes" id="UP000199095">
    <property type="component" value="Unassembled WGS sequence"/>
</dbReference>
<dbReference type="PROSITE" id="PS51257">
    <property type="entry name" value="PROKAR_LIPOPROTEIN"/>
    <property type="match status" value="1"/>
</dbReference>
<feature type="transmembrane region" description="Helical" evidence="6">
    <location>
        <begin position="374"/>
        <end position="393"/>
    </location>
</feature>